<comment type="caution">
    <text evidence="1">The sequence shown here is derived from an EMBL/GenBank/DDBJ whole genome shotgun (WGS) entry which is preliminary data.</text>
</comment>
<protein>
    <submittedName>
        <fullName evidence="1">DNA phosphorothioation-dependent restriction protein DptG</fullName>
    </submittedName>
</protein>
<accession>A0A2M8Z9K8</accession>
<organism evidence="1 2">
    <name type="scientific">[Clostridium] celerecrescens 18A</name>
    <dbReference type="NCBI Taxonomy" id="1286362"/>
    <lineage>
        <taxon>Bacteria</taxon>
        <taxon>Bacillati</taxon>
        <taxon>Bacillota</taxon>
        <taxon>Clostridia</taxon>
        <taxon>Lachnospirales</taxon>
        <taxon>Lachnospiraceae</taxon>
        <taxon>Lacrimispora</taxon>
    </lineage>
</organism>
<name>A0A2M8Z9K8_9FIRM</name>
<dbReference type="InterPro" id="IPR017645">
    <property type="entry name" value="Dnd_assoc_1"/>
</dbReference>
<reference evidence="1 2" key="1">
    <citation type="submission" date="2017-11" db="EMBL/GenBank/DDBJ databases">
        <title>Understudied soil microbes with underappreciated capabilities: Untangling the Clostridium saccharolyticum group.</title>
        <authorList>
            <person name="Leschine S."/>
        </authorList>
    </citation>
    <scope>NUCLEOTIDE SEQUENCE [LARGE SCALE GENOMIC DNA]</scope>
    <source>
        <strain evidence="1 2">18A</strain>
    </source>
</reference>
<gene>
    <name evidence="1" type="ORF">H171_3696</name>
</gene>
<evidence type="ECO:0000313" key="1">
    <source>
        <dbReference type="EMBL" id="PJJ30122.1"/>
    </source>
</evidence>
<dbReference type="Proteomes" id="UP000231092">
    <property type="component" value="Unassembled WGS sequence"/>
</dbReference>
<proteinExistence type="predicted"/>
<sequence>MNYKFSELRFKDSFKVKEKEEKSLDSLRLSHYPDNAFKLFPYKASGKSQAPIVYDMEEIISGFFRKALDLETEDIDEESLCQRLISNIDIDAEDLEYFQDLISNLFFRGGDFIAENIGLYPYQTNVQNKSADRVAFFMSCVMGVGDADRKIIKEAIDKYPYNVLEKMVIDSIESKQLERGKEKPYYPIITNVQEKFKKDFYFMLDTGMTSLEDLSNLLALYYFYYVSQTCITLDQFGMGKREDPIPLYFALDWERVNKNRLCCVEGWENLQAKINHMFSHAITLEIINQHDDINLMCDYIDLQNYVKANESRDEFVASEIKSAEHAYTSCVGDYKKFDEIPYAEGGSKTDKALRHLFKCVEEQFLNTDRKRANQFYNEKFSDFCKERWVKNRKKSGLVLNLTERDIIFLTKISLQDKDRIRLIDLYKEYEYRGIYLDNTSKELLQEFFTKLNLIDKKSDSGDAQYVKRIL</sequence>
<dbReference type="OrthoDB" id="2590988at2"/>
<dbReference type="RefSeq" id="WP_100306408.1">
    <property type="nucleotide sequence ID" value="NZ_PGET01000001.1"/>
</dbReference>
<evidence type="ECO:0000313" key="2">
    <source>
        <dbReference type="Proteomes" id="UP000231092"/>
    </source>
</evidence>
<dbReference type="EMBL" id="PGET01000001">
    <property type="protein sequence ID" value="PJJ30122.1"/>
    <property type="molecule type" value="Genomic_DNA"/>
</dbReference>
<dbReference type="AlphaFoldDB" id="A0A2M8Z9K8"/>
<dbReference type="NCBIfam" id="TIGR03236">
    <property type="entry name" value="dnd_assoc_1"/>
    <property type="match status" value="1"/>
</dbReference>